<dbReference type="PANTHER" id="PTHR24421">
    <property type="entry name" value="NITRATE/NITRITE SENSOR PROTEIN NARX-RELATED"/>
    <property type="match status" value="1"/>
</dbReference>
<keyword evidence="4 9" id="KW-0418">Kinase</keyword>
<dbReference type="Gene3D" id="3.30.565.10">
    <property type="entry name" value="Histidine kinase-like ATPase, C-terminal domain"/>
    <property type="match status" value="1"/>
</dbReference>
<feature type="domain" description="Signal transduction histidine kinase subgroup 3 dimerisation and phosphoacceptor" evidence="8">
    <location>
        <begin position="168"/>
        <end position="234"/>
    </location>
</feature>
<evidence type="ECO:0000259" key="8">
    <source>
        <dbReference type="Pfam" id="PF07730"/>
    </source>
</evidence>
<dbReference type="EMBL" id="AYGX02000055">
    <property type="protein sequence ID" value="KRO28034.1"/>
    <property type="molecule type" value="Genomic_DNA"/>
</dbReference>
<evidence type="ECO:0000256" key="1">
    <source>
        <dbReference type="ARBA" id="ARBA00000085"/>
    </source>
</evidence>
<keyword evidence="6" id="KW-1133">Transmembrane helix</keyword>
<dbReference type="Pfam" id="PF07730">
    <property type="entry name" value="HisKA_3"/>
    <property type="match status" value="1"/>
</dbReference>
<gene>
    <name evidence="9" type="ORF">DY78_GL002711</name>
</gene>
<evidence type="ECO:0000256" key="3">
    <source>
        <dbReference type="ARBA" id="ARBA00022679"/>
    </source>
</evidence>
<proteinExistence type="predicted"/>
<dbReference type="Proteomes" id="UP000050920">
    <property type="component" value="Unassembled WGS sequence"/>
</dbReference>
<evidence type="ECO:0000256" key="5">
    <source>
        <dbReference type="ARBA" id="ARBA00023012"/>
    </source>
</evidence>
<accession>A0A0R2NT40</accession>
<feature type="transmembrane region" description="Helical" evidence="6">
    <location>
        <begin position="6"/>
        <end position="23"/>
    </location>
</feature>
<name>A0A0R2NT40_9LACO</name>
<feature type="transmembrane region" description="Helical" evidence="6">
    <location>
        <begin position="30"/>
        <end position="50"/>
    </location>
</feature>
<sequence length="360" mass="40631">MKQLNWSNYIWLVYLPFSVMGVATWWDRFWLGMLGVFLVIYILVAEKPAWHPVTIPAELIVTGAFALFDANNYLLVYPAWQVSFILARHPKKQFYWFAATYYTILVVGLWHDYLLNPRWFDPVNYNLMGLLFPIMSPILSYVFARSAIQRQNLAQTNRRLQVIVQRDERERIARDLHDTLGQSFSMITLKAELANKLLTKNPAQVAPELADIAQTSRDNLQLVRSIVNDLHQQSLSEALLTQNQNLVSQHIWLTTTGEAAATQWPTAVQGCLAAVIVEAITNVIRHAHAHQVTIIFNSTATQFEVKIQDDGRGSQDYTRPGANGVTGMQARLAALQGTFAIAPQTRGTQISVTIPKEGLA</sequence>
<dbReference type="GO" id="GO:0016020">
    <property type="term" value="C:membrane"/>
    <property type="evidence" value="ECO:0007669"/>
    <property type="project" value="InterPro"/>
</dbReference>
<evidence type="ECO:0000256" key="4">
    <source>
        <dbReference type="ARBA" id="ARBA00022777"/>
    </source>
</evidence>
<comment type="catalytic activity">
    <reaction evidence="1">
        <text>ATP + protein L-histidine = ADP + protein N-phospho-L-histidine.</text>
        <dbReference type="EC" id="2.7.13.3"/>
    </reaction>
</comment>
<keyword evidence="5" id="KW-0902">Two-component regulatory system</keyword>
<keyword evidence="6" id="KW-0472">Membrane</keyword>
<dbReference type="PANTHER" id="PTHR24421:SF63">
    <property type="entry name" value="SENSOR HISTIDINE KINASE DESK"/>
    <property type="match status" value="1"/>
</dbReference>
<dbReference type="Gene3D" id="1.20.5.1930">
    <property type="match status" value="1"/>
</dbReference>
<dbReference type="InterPro" id="IPR050482">
    <property type="entry name" value="Sensor_HK_TwoCompSys"/>
</dbReference>
<dbReference type="GO" id="GO:0046983">
    <property type="term" value="F:protein dimerization activity"/>
    <property type="evidence" value="ECO:0007669"/>
    <property type="project" value="InterPro"/>
</dbReference>
<protein>
    <recommendedName>
        <fullName evidence="2">histidine kinase</fullName>
        <ecNumber evidence="2">2.7.13.3</ecNumber>
    </recommendedName>
</protein>
<dbReference type="InterPro" id="IPR036890">
    <property type="entry name" value="HATPase_C_sf"/>
</dbReference>
<evidence type="ECO:0000256" key="2">
    <source>
        <dbReference type="ARBA" id="ARBA00012438"/>
    </source>
</evidence>
<dbReference type="SUPFAM" id="SSF55874">
    <property type="entry name" value="ATPase domain of HSP90 chaperone/DNA topoisomerase II/histidine kinase"/>
    <property type="match status" value="1"/>
</dbReference>
<dbReference type="CDD" id="cd16917">
    <property type="entry name" value="HATPase_UhpB-NarQ-NarX-like"/>
    <property type="match status" value="1"/>
</dbReference>
<feature type="domain" description="Histidine kinase/HSP90-like ATPase" evidence="7">
    <location>
        <begin position="272"/>
        <end position="357"/>
    </location>
</feature>
<dbReference type="InterPro" id="IPR003594">
    <property type="entry name" value="HATPase_dom"/>
</dbReference>
<evidence type="ECO:0000256" key="6">
    <source>
        <dbReference type="SAM" id="Phobius"/>
    </source>
</evidence>
<keyword evidence="10" id="KW-1185">Reference proteome</keyword>
<feature type="transmembrane region" description="Helical" evidence="6">
    <location>
        <begin position="94"/>
        <end position="111"/>
    </location>
</feature>
<dbReference type="Pfam" id="PF02518">
    <property type="entry name" value="HATPase_c"/>
    <property type="match status" value="1"/>
</dbReference>
<comment type="caution">
    <text evidence="9">The sequence shown here is derived from an EMBL/GenBank/DDBJ whole genome shotgun (WGS) entry which is preliminary data.</text>
</comment>
<evidence type="ECO:0000313" key="9">
    <source>
        <dbReference type="EMBL" id="KRO28034.1"/>
    </source>
</evidence>
<evidence type="ECO:0000259" key="7">
    <source>
        <dbReference type="Pfam" id="PF02518"/>
    </source>
</evidence>
<dbReference type="AlphaFoldDB" id="A0A0R2NT40"/>
<reference evidence="9 10" key="1">
    <citation type="journal article" date="2015" name="Genome Announc.">
        <title>Expanding the biotechnology potential of lactobacilli through comparative genomics of 213 strains and associated genera.</title>
        <authorList>
            <person name="Sun Z."/>
            <person name="Harris H.M."/>
            <person name="McCann A."/>
            <person name="Guo C."/>
            <person name="Argimon S."/>
            <person name="Zhang W."/>
            <person name="Yang X."/>
            <person name="Jeffery I.B."/>
            <person name="Cooney J.C."/>
            <person name="Kagawa T.F."/>
            <person name="Liu W."/>
            <person name="Song Y."/>
            <person name="Salvetti E."/>
            <person name="Wrobel A."/>
            <person name="Rasinkangas P."/>
            <person name="Parkhill J."/>
            <person name="Rea M.C."/>
            <person name="O'Sullivan O."/>
            <person name="Ritari J."/>
            <person name="Douillard F.P."/>
            <person name="Paul Ross R."/>
            <person name="Yang R."/>
            <person name="Briner A.E."/>
            <person name="Felis G.E."/>
            <person name="de Vos W.M."/>
            <person name="Barrangou R."/>
            <person name="Klaenhammer T.R."/>
            <person name="Caufield P.W."/>
            <person name="Cui Y."/>
            <person name="Zhang H."/>
            <person name="O'Toole P.W."/>
        </authorList>
    </citation>
    <scope>NUCLEOTIDE SEQUENCE [LARGE SCALE GENOMIC DNA]</scope>
    <source>
        <strain evidence="9 10">DSM 21115</strain>
    </source>
</reference>
<keyword evidence="3" id="KW-0808">Transferase</keyword>
<dbReference type="EC" id="2.7.13.3" evidence="2"/>
<dbReference type="GO" id="GO:0000155">
    <property type="term" value="F:phosphorelay sensor kinase activity"/>
    <property type="evidence" value="ECO:0007669"/>
    <property type="project" value="InterPro"/>
</dbReference>
<organism evidence="9 10">
    <name type="scientific">Lactiplantibacillus fabifermentans DSM 21115</name>
    <dbReference type="NCBI Taxonomy" id="1413187"/>
    <lineage>
        <taxon>Bacteria</taxon>
        <taxon>Bacillati</taxon>
        <taxon>Bacillota</taxon>
        <taxon>Bacilli</taxon>
        <taxon>Lactobacillales</taxon>
        <taxon>Lactobacillaceae</taxon>
        <taxon>Lactiplantibacillus</taxon>
    </lineage>
</organism>
<dbReference type="InterPro" id="IPR011712">
    <property type="entry name" value="Sig_transdc_His_kin_sub3_dim/P"/>
</dbReference>
<feature type="transmembrane region" description="Helical" evidence="6">
    <location>
        <begin position="123"/>
        <end position="144"/>
    </location>
</feature>
<keyword evidence="6" id="KW-0812">Transmembrane</keyword>
<evidence type="ECO:0000313" key="10">
    <source>
        <dbReference type="Proteomes" id="UP000050920"/>
    </source>
</evidence>